<evidence type="ECO:0000256" key="3">
    <source>
        <dbReference type="ARBA" id="ARBA00022679"/>
    </source>
</evidence>
<evidence type="ECO:0000256" key="7">
    <source>
        <dbReference type="ARBA" id="ARBA00040944"/>
    </source>
</evidence>
<keyword evidence="5" id="KW-0256">Endoplasmic reticulum</keyword>
<proteinExistence type="predicted"/>
<dbReference type="EMBL" id="KN847013">
    <property type="protein sequence ID" value="KIW86654.1"/>
    <property type="molecule type" value="Genomic_DNA"/>
</dbReference>
<comment type="catalytic activity">
    <reaction evidence="9">
        <text>L-seryl-[protein] + UDP-N-acetyl-alpha-D-glucosamine = 3-O-(N-acetyl-beta-D-glucosaminyl)-L-seryl-[protein] + UDP + H(+)</text>
        <dbReference type="Rhea" id="RHEA:48904"/>
        <dbReference type="Rhea" id="RHEA-COMP:9863"/>
        <dbReference type="Rhea" id="RHEA-COMP:12251"/>
        <dbReference type="ChEBI" id="CHEBI:15378"/>
        <dbReference type="ChEBI" id="CHEBI:29999"/>
        <dbReference type="ChEBI" id="CHEBI:57705"/>
        <dbReference type="ChEBI" id="CHEBI:58223"/>
        <dbReference type="ChEBI" id="CHEBI:90838"/>
        <dbReference type="EC" id="2.4.1.255"/>
    </reaction>
</comment>
<gene>
    <name evidence="13" type="ORF">Z519_12709</name>
</gene>
<dbReference type="OrthoDB" id="529273at2759"/>
<sequence>MLVNVRLQPYRLVVFLGVFILVTIALYGLSGRSWLISPAGAEYDRTAGLSGAVSHDGSNTELLEADQFAWPFEYSTVSNQSLFCEERFGLGYLDNFSQRSAEYCTAESASRMTCFSSITETKTRRKDAFCIAGPATFDLDQHKFVLDCSLRDLIPDELNSGLPRFINLPGYWYSTGPKYIFSTAVSFATMQGATPSSTIQASPVTIVLKREDEYKNIWHALLEIFATFMTLDILRMAHNPATKAPFIQPSDFSNTQVLLLDHLPDGPYSELWHLFAQKPILRLSDITSSFPLEPGNIIVPLAGGGNPFWQGDWNLLDCTDSPLLRAFSRRVLSYYQIHDPPKQPDDPLVITYIDRTTKRRLVDQARLLDALRLRHPTIQLNVVDFAQLPFAQQLAVDRSTDILVGVHGAGLTHGMFLPRGSALVEILPFGLKHKGFLNMAAMLGHAHFSAESVDDRTQTSARGDWQADDVYIPQGAFLELVEQAIRKKMES</sequence>
<keyword evidence="14" id="KW-1185">Reference proteome</keyword>
<evidence type="ECO:0000313" key="13">
    <source>
        <dbReference type="EMBL" id="KIW86654.1"/>
    </source>
</evidence>
<dbReference type="HOGENOM" id="CLU_030112_1_0_1"/>
<evidence type="ECO:0000256" key="1">
    <source>
        <dbReference type="ARBA" id="ARBA00011970"/>
    </source>
</evidence>
<dbReference type="RefSeq" id="XP_016613323.1">
    <property type="nucleotide sequence ID" value="XM_016770414.1"/>
</dbReference>
<evidence type="ECO:0000256" key="5">
    <source>
        <dbReference type="ARBA" id="ARBA00022824"/>
    </source>
</evidence>
<dbReference type="GO" id="GO:0097363">
    <property type="term" value="F:protein O-acetylglucosaminyltransferase activity"/>
    <property type="evidence" value="ECO:0007669"/>
    <property type="project" value="UniProtKB-EC"/>
</dbReference>
<organism evidence="13 14">
    <name type="scientific">Cladophialophora bantiana (strain ATCC 10958 / CBS 173.52 / CDC B-1940 / NIH 8579)</name>
    <name type="common">Xylohypha bantiana</name>
    <dbReference type="NCBI Taxonomy" id="1442370"/>
    <lineage>
        <taxon>Eukaryota</taxon>
        <taxon>Fungi</taxon>
        <taxon>Dikarya</taxon>
        <taxon>Ascomycota</taxon>
        <taxon>Pezizomycotina</taxon>
        <taxon>Eurotiomycetes</taxon>
        <taxon>Chaetothyriomycetidae</taxon>
        <taxon>Chaetothyriales</taxon>
        <taxon>Herpotrichiellaceae</taxon>
        <taxon>Cladophialophora</taxon>
    </lineage>
</organism>
<dbReference type="GO" id="GO:0005788">
    <property type="term" value="C:endoplasmic reticulum lumen"/>
    <property type="evidence" value="ECO:0007669"/>
    <property type="project" value="TreeGrafter"/>
</dbReference>
<keyword evidence="11" id="KW-0472">Membrane</keyword>
<evidence type="ECO:0000256" key="6">
    <source>
        <dbReference type="ARBA" id="ARBA00023180"/>
    </source>
</evidence>
<keyword evidence="11" id="KW-0812">Transmembrane</keyword>
<dbReference type="EC" id="2.4.1.255" evidence="1"/>
<evidence type="ECO:0000256" key="8">
    <source>
        <dbReference type="ARBA" id="ARBA00042574"/>
    </source>
</evidence>
<name>A0A0D2HQC9_CLAB1</name>
<feature type="domain" description="Glycosyltransferase 61 catalytic" evidence="12">
    <location>
        <begin position="328"/>
        <end position="424"/>
    </location>
</feature>
<keyword evidence="3" id="KW-0808">Transferase</keyword>
<evidence type="ECO:0000256" key="4">
    <source>
        <dbReference type="ARBA" id="ARBA00022729"/>
    </source>
</evidence>
<dbReference type="Pfam" id="PF04577">
    <property type="entry name" value="Glyco_transf_61"/>
    <property type="match status" value="1"/>
</dbReference>
<evidence type="ECO:0000256" key="9">
    <source>
        <dbReference type="ARBA" id="ARBA00048317"/>
    </source>
</evidence>
<evidence type="ECO:0000313" key="14">
    <source>
        <dbReference type="Proteomes" id="UP000053789"/>
    </source>
</evidence>
<evidence type="ECO:0000256" key="11">
    <source>
        <dbReference type="SAM" id="Phobius"/>
    </source>
</evidence>
<keyword evidence="4" id="KW-0732">Signal</keyword>
<dbReference type="VEuPathDB" id="FungiDB:Z519_12709"/>
<dbReference type="InterPro" id="IPR007657">
    <property type="entry name" value="Glycosyltransferase_61"/>
</dbReference>
<dbReference type="PANTHER" id="PTHR20961">
    <property type="entry name" value="GLYCOSYLTRANSFERASE"/>
    <property type="match status" value="1"/>
</dbReference>
<accession>A0A0D2HQC9</accession>
<feature type="transmembrane region" description="Helical" evidence="11">
    <location>
        <begin position="12"/>
        <end position="29"/>
    </location>
</feature>
<evidence type="ECO:0000259" key="12">
    <source>
        <dbReference type="Pfam" id="PF04577"/>
    </source>
</evidence>
<dbReference type="AlphaFoldDB" id="A0A0D2HQC9"/>
<dbReference type="PANTHER" id="PTHR20961:SF148">
    <property type="entry name" value="EGF DOMAIN-SPECIFIC O-LINKED N-ACETYLGLUCOSAMINE TRANSFERASE"/>
    <property type="match status" value="1"/>
</dbReference>
<dbReference type="InterPro" id="IPR049625">
    <property type="entry name" value="Glyco_transf_61_cat"/>
</dbReference>
<evidence type="ECO:0000256" key="2">
    <source>
        <dbReference type="ARBA" id="ARBA00022676"/>
    </source>
</evidence>
<comment type="catalytic activity">
    <reaction evidence="10">
        <text>L-threonyl-[protein] + UDP-N-acetyl-alpha-D-glucosamine = 3-O-(N-acetyl-beta-D-glucosaminyl)-L-threonyl-[protein] + UDP + H(+)</text>
        <dbReference type="Rhea" id="RHEA:48908"/>
        <dbReference type="Rhea" id="RHEA-COMP:11060"/>
        <dbReference type="Rhea" id="RHEA-COMP:12252"/>
        <dbReference type="ChEBI" id="CHEBI:15378"/>
        <dbReference type="ChEBI" id="CHEBI:30013"/>
        <dbReference type="ChEBI" id="CHEBI:57705"/>
        <dbReference type="ChEBI" id="CHEBI:58223"/>
        <dbReference type="ChEBI" id="CHEBI:90840"/>
        <dbReference type="EC" id="2.4.1.255"/>
    </reaction>
</comment>
<dbReference type="GeneID" id="27705637"/>
<keyword evidence="6" id="KW-0325">Glycoprotein</keyword>
<dbReference type="Proteomes" id="UP000053789">
    <property type="component" value="Unassembled WGS sequence"/>
</dbReference>
<evidence type="ECO:0000256" key="10">
    <source>
        <dbReference type="ARBA" id="ARBA00049432"/>
    </source>
</evidence>
<keyword evidence="11" id="KW-1133">Transmembrane helix</keyword>
<keyword evidence="2" id="KW-0328">Glycosyltransferase</keyword>
<reference evidence="13" key="1">
    <citation type="submission" date="2015-01" db="EMBL/GenBank/DDBJ databases">
        <title>The Genome Sequence of Cladophialophora bantiana CBS 173.52.</title>
        <authorList>
            <consortium name="The Broad Institute Genomics Platform"/>
            <person name="Cuomo C."/>
            <person name="de Hoog S."/>
            <person name="Gorbushina A."/>
            <person name="Stielow B."/>
            <person name="Teixiera M."/>
            <person name="Abouelleil A."/>
            <person name="Chapman S.B."/>
            <person name="Priest M."/>
            <person name="Young S.K."/>
            <person name="Wortman J."/>
            <person name="Nusbaum C."/>
            <person name="Birren B."/>
        </authorList>
    </citation>
    <scope>NUCLEOTIDE SEQUENCE [LARGE SCALE GENOMIC DNA]</scope>
    <source>
        <strain evidence="13">CBS 173.52</strain>
    </source>
</reference>
<protein>
    <recommendedName>
        <fullName evidence="7">EGF domain-specific O-linked N-acetylglucosamine transferase</fullName>
        <ecNumber evidence="1">2.4.1.255</ecNumber>
    </recommendedName>
    <alternativeName>
        <fullName evidence="8">Extracellular O-linked N-acetylglucosamine transferase</fullName>
    </alternativeName>
</protein>